<dbReference type="AlphaFoldDB" id="A0A6C0CGH2"/>
<dbReference type="EMBL" id="MN739413">
    <property type="protein sequence ID" value="QHT03541.1"/>
    <property type="molecule type" value="Genomic_DNA"/>
</dbReference>
<evidence type="ECO:0000313" key="1">
    <source>
        <dbReference type="EMBL" id="QHT03541.1"/>
    </source>
</evidence>
<name>A0A6C0CGH2_9ZZZZ</name>
<accession>A0A6C0CGH2</accession>
<sequence length="61" mass="7401">MAEVCFTKTKPNELHRESKNVFCSVFTWRRHDLAVYYQMNSMDVDVLSWYEDGTRLGYRYL</sequence>
<reference evidence="1" key="1">
    <citation type="journal article" date="2020" name="Nature">
        <title>Giant virus diversity and host interactions through global metagenomics.</title>
        <authorList>
            <person name="Schulz F."/>
            <person name="Roux S."/>
            <person name="Paez-Espino D."/>
            <person name="Jungbluth S."/>
            <person name="Walsh D.A."/>
            <person name="Denef V.J."/>
            <person name="McMahon K.D."/>
            <person name="Konstantinidis K.T."/>
            <person name="Eloe-Fadrosh E.A."/>
            <person name="Kyrpides N.C."/>
            <person name="Woyke T."/>
        </authorList>
    </citation>
    <scope>NUCLEOTIDE SEQUENCE</scope>
    <source>
        <strain evidence="1">GVMAG-M-3300021079-18</strain>
    </source>
</reference>
<protein>
    <submittedName>
        <fullName evidence="1">Uncharacterized protein</fullName>
    </submittedName>
</protein>
<organism evidence="1">
    <name type="scientific">viral metagenome</name>
    <dbReference type="NCBI Taxonomy" id="1070528"/>
    <lineage>
        <taxon>unclassified sequences</taxon>
        <taxon>metagenomes</taxon>
        <taxon>organismal metagenomes</taxon>
    </lineage>
</organism>
<proteinExistence type="predicted"/>